<protein>
    <submittedName>
        <fullName evidence="2">Uncharacterized protein</fullName>
    </submittedName>
</protein>
<comment type="caution">
    <text evidence="2">The sequence shown here is derived from an EMBL/GenBank/DDBJ whole genome shotgun (WGS) entry which is preliminary data.</text>
</comment>
<feature type="compositionally biased region" description="Gly residues" evidence="1">
    <location>
        <begin position="1"/>
        <end position="15"/>
    </location>
</feature>
<accession>A0A392P8Y5</accession>
<evidence type="ECO:0000256" key="1">
    <source>
        <dbReference type="SAM" id="MobiDB-lite"/>
    </source>
</evidence>
<organism evidence="2 3">
    <name type="scientific">Trifolium medium</name>
    <dbReference type="NCBI Taxonomy" id="97028"/>
    <lineage>
        <taxon>Eukaryota</taxon>
        <taxon>Viridiplantae</taxon>
        <taxon>Streptophyta</taxon>
        <taxon>Embryophyta</taxon>
        <taxon>Tracheophyta</taxon>
        <taxon>Spermatophyta</taxon>
        <taxon>Magnoliopsida</taxon>
        <taxon>eudicotyledons</taxon>
        <taxon>Gunneridae</taxon>
        <taxon>Pentapetalae</taxon>
        <taxon>rosids</taxon>
        <taxon>fabids</taxon>
        <taxon>Fabales</taxon>
        <taxon>Fabaceae</taxon>
        <taxon>Papilionoideae</taxon>
        <taxon>50 kb inversion clade</taxon>
        <taxon>NPAAA clade</taxon>
        <taxon>Hologalegina</taxon>
        <taxon>IRL clade</taxon>
        <taxon>Trifolieae</taxon>
        <taxon>Trifolium</taxon>
    </lineage>
</organism>
<feature type="non-terminal residue" evidence="2">
    <location>
        <position position="1"/>
    </location>
</feature>
<evidence type="ECO:0000313" key="2">
    <source>
        <dbReference type="EMBL" id="MCI08207.1"/>
    </source>
</evidence>
<reference evidence="2 3" key="1">
    <citation type="journal article" date="2018" name="Front. Plant Sci.">
        <title>Red Clover (Trifolium pratense) and Zigzag Clover (T. medium) - A Picture of Genomic Similarities and Differences.</title>
        <authorList>
            <person name="Dluhosova J."/>
            <person name="Istvanek J."/>
            <person name="Nedelnik J."/>
            <person name="Repkova J."/>
        </authorList>
    </citation>
    <scope>NUCLEOTIDE SEQUENCE [LARGE SCALE GENOMIC DNA]</scope>
    <source>
        <strain evidence="3">cv. 10/8</strain>
        <tissue evidence="2">Leaf</tissue>
    </source>
</reference>
<evidence type="ECO:0000313" key="3">
    <source>
        <dbReference type="Proteomes" id="UP000265520"/>
    </source>
</evidence>
<proteinExistence type="predicted"/>
<dbReference type="AlphaFoldDB" id="A0A392P8Y5"/>
<sequence>GMGTGMGNGFGGGAGNEEASSTIPCPIDINMPA</sequence>
<feature type="region of interest" description="Disordered" evidence="1">
    <location>
        <begin position="1"/>
        <end position="33"/>
    </location>
</feature>
<keyword evidence="3" id="KW-1185">Reference proteome</keyword>
<dbReference type="EMBL" id="LXQA010068152">
    <property type="protein sequence ID" value="MCI08207.1"/>
    <property type="molecule type" value="Genomic_DNA"/>
</dbReference>
<dbReference type="Proteomes" id="UP000265520">
    <property type="component" value="Unassembled WGS sequence"/>
</dbReference>
<name>A0A392P8Y5_9FABA</name>